<name>A0A1H5UWN5_NITMU</name>
<proteinExistence type="predicted"/>
<dbReference type="Proteomes" id="UP000236751">
    <property type="component" value="Unassembled WGS sequence"/>
</dbReference>
<reference evidence="1 2" key="1">
    <citation type="submission" date="2016-10" db="EMBL/GenBank/DDBJ databases">
        <authorList>
            <person name="de Groot N.N."/>
        </authorList>
    </citation>
    <scope>NUCLEOTIDE SEQUENCE [LARGE SCALE GENOMIC DNA]</scope>
    <source>
        <strain evidence="1 2">Nl13</strain>
    </source>
</reference>
<gene>
    <name evidence="1" type="ORF">SAMN05216403_10941</name>
</gene>
<protein>
    <submittedName>
        <fullName evidence="1">Uncharacterized protein</fullName>
    </submittedName>
</protein>
<accession>A0A1H5UWN5</accession>
<evidence type="ECO:0000313" key="1">
    <source>
        <dbReference type="EMBL" id="SEF78617.1"/>
    </source>
</evidence>
<evidence type="ECO:0000313" key="2">
    <source>
        <dbReference type="Proteomes" id="UP000236751"/>
    </source>
</evidence>
<dbReference type="AlphaFoldDB" id="A0A1H5UWN5"/>
<organism evidence="1 2">
    <name type="scientific">Nitrosospira multiformis (strain ATCC 25196 / NCIMB 11849 / C 71)</name>
    <dbReference type="NCBI Taxonomy" id="323848"/>
    <lineage>
        <taxon>Bacteria</taxon>
        <taxon>Pseudomonadati</taxon>
        <taxon>Pseudomonadota</taxon>
        <taxon>Betaproteobacteria</taxon>
        <taxon>Nitrosomonadales</taxon>
        <taxon>Nitrosomonadaceae</taxon>
        <taxon>Nitrosospira</taxon>
    </lineage>
</organism>
<dbReference type="EMBL" id="FNVK01000009">
    <property type="protein sequence ID" value="SEF78617.1"/>
    <property type="molecule type" value="Genomic_DNA"/>
</dbReference>
<sequence length="73" mass="8427">MGAEALIRWQRLVFSRVISGEKLHARDGGMQRIGVFIYTNRFQEQDPQYDGSIFIPAQCVITPSIWERFIGPK</sequence>